<dbReference type="Gene3D" id="2.40.128.600">
    <property type="match status" value="1"/>
</dbReference>
<dbReference type="InterPro" id="IPR050491">
    <property type="entry name" value="AmpC-like"/>
</dbReference>
<dbReference type="PANTHER" id="PTHR46825">
    <property type="entry name" value="D-ALANYL-D-ALANINE-CARBOXYPEPTIDASE/ENDOPEPTIDASE AMPH"/>
    <property type="match status" value="1"/>
</dbReference>
<evidence type="ECO:0000313" key="5">
    <source>
        <dbReference type="EMBL" id="RBP42134.1"/>
    </source>
</evidence>
<keyword evidence="6" id="KW-1185">Reference proteome</keyword>
<sequence length="527" mass="55455">MPCYLRHILSRGAAALALACAAMPPAGAADAAAPPAQTFGVDVPAGQVDAAIARLDELAKKTMQDTGIPGMAIAVVKGGATAYAKGFGVRKAGEPASVDADTVFQLASLSKPLGATVIAAQVGKGVIAWDTPIVKQLPWFTLSDPWVGDHVTIGDMYAHRSGLPDHAGDDLEALGYSRRQVLERLRLVPLRPFRAGYAYTNFGLTAGAIAAAAAAGKDWETLSQESVYEPLGMASTSSRFADFIQHTNHASGHVKTADGFKPLYSRQPDPQTPAGGASSSANDMAKWMNMVLHNGRYGGKQIISAKALLPALVPQIPMGMPGSVSARTSFYGYGFIVDTQASGRIVLSHSGAFEAGAATSLLMIPSLDLGIIVLSNAIPVGAVEALSMEFADLAQYGRITRDWRSLYAQAMAGIMAPFGTLAGQKAPTYSQPPLKPEAYAGTYFNEYYGSVHAAVRDGKLVLTIGPAKTSFTLIHWDGNRYVFAIGPPNAPEGSRSTVDFSVDDAGLVQGMQVEFLDTSGMGRFVRR</sequence>
<reference evidence="5 6" key="1">
    <citation type="submission" date="2018-06" db="EMBL/GenBank/DDBJ databases">
        <title>Genomic Encyclopedia of Type Strains, Phase IV (KMG-IV): sequencing the most valuable type-strain genomes for metagenomic binning, comparative biology and taxonomic classification.</title>
        <authorList>
            <person name="Goeker M."/>
        </authorList>
    </citation>
    <scope>NUCLEOTIDE SEQUENCE [LARGE SCALE GENOMIC DNA]</scope>
    <source>
        <strain evidence="5 6">DSM 25520</strain>
    </source>
</reference>
<dbReference type="Pfam" id="PF00144">
    <property type="entry name" value="Beta-lactamase"/>
    <property type="match status" value="1"/>
</dbReference>
<organism evidence="5 6">
    <name type="scientific">Eoetvoesiella caeni</name>
    <dbReference type="NCBI Taxonomy" id="645616"/>
    <lineage>
        <taxon>Bacteria</taxon>
        <taxon>Pseudomonadati</taxon>
        <taxon>Pseudomonadota</taxon>
        <taxon>Betaproteobacteria</taxon>
        <taxon>Burkholderiales</taxon>
        <taxon>Alcaligenaceae</taxon>
        <taxon>Eoetvoesiella</taxon>
    </lineage>
</organism>
<protein>
    <submittedName>
        <fullName evidence="5">CubicO group peptidase (Beta-lactamase class C family)</fullName>
    </submittedName>
</protein>
<evidence type="ECO:0000259" key="4">
    <source>
        <dbReference type="Pfam" id="PF11954"/>
    </source>
</evidence>
<evidence type="ECO:0000256" key="1">
    <source>
        <dbReference type="SAM" id="MobiDB-lite"/>
    </source>
</evidence>
<feature type="chain" id="PRO_5016926379" evidence="2">
    <location>
        <begin position="29"/>
        <end position="527"/>
    </location>
</feature>
<evidence type="ECO:0000259" key="3">
    <source>
        <dbReference type="Pfam" id="PF00144"/>
    </source>
</evidence>
<dbReference type="Pfam" id="PF11954">
    <property type="entry name" value="DUF3471"/>
    <property type="match status" value="1"/>
</dbReference>
<keyword evidence="2" id="KW-0732">Signal</keyword>
<dbReference type="SUPFAM" id="SSF56601">
    <property type="entry name" value="beta-lactamase/transpeptidase-like"/>
    <property type="match status" value="1"/>
</dbReference>
<feature type="domain" description="Beta-lactamase-related" evidence="3">
    <location>
        <begin position="55"/>
        <end position="377"/>
    </location>
</feature>
<comment type="caution">
    <text evidence="5">The sequence shown here is derived from an EMBL/GenBank/DDBJ whole genome shotgun (WGS) entry which is preliminary data.</text>
</comment>
<feature type="signal peptide" evidence="2">
    <location>
        <begin position="1"/>
        <end position="28"/>
    </location>
</feature>
<accession>A0A366HHJ5</accession>
<dbReference type="RefSeq" id="WP_113932339.1">
    <property type="nucleotide sequence ID" value="NZ_JACCEU010000002.1"/>
</dbReference>
<dbReference type="AlphaFoldDB" id="A0A366HHJ5"/>
<feature type="region of interest" description="Disordered" evidence="1">
    <location>
        <begin position="258"/>
        <end position="280"/>
    </location>
</feature>
<dbReference type="OrthoDB" id="9801061at2"/>
<dbReference type="Gene3D" id="3.40.710.10">
    <property type="entry name" value="DD-peptidase/beta-lactamase superfamily"/>
    <property type="match status" value="1"/>
</dbReference>
<dbReference type="InterPro" id="IPR012338">
    <property type="entry name" value="Beta-lactam/transpept-like"/>
</dbReference>
<dbReference type="PANTHER" id="PTHR46825:SF15">
    <property type="entry name" value="BETA-LACTAMASE-RELATED DOMAIN-CONTAINING PROTEIN"/>
    <property type="match status" value="1"/>
</dbReference>
<feature type="domain" description="Peptidase S12 Pab87-related C-terminal" evidence="4">
    <location>
        <begin position="430"/>
        <end position="514"/>
    </location>
</feature>
<evidence type="ECO:0000313" key="6">
    <source>
        <dbReference type="Proteomes" id="UP000253628"/>
    </source>
</evidence>
<dbReference type="Proteomes" id="UP000253628">
    <property type="component" value="Unassembled WGS sequence"/>
</dbReference>
<name>A0A366HHJ5_9BURK</name>
<evidence type="ECO:0000256" key="2">
    <source>
        <dbReference type="SAM" id="SignalP"/>
    </source>
</evidence>
<dbReference type="InterPro" id="IPR021860">
    <property type="entry name" value="Peptidase_S12_Pab87-rel_C"/>
</dbReference>
<dbReference type="EMBL" id="QNRQ01000002">
    <property type="protein sequence ID" value="RBP42134.1"/>
    <property type="molecule type" value="Genomic_DNA"/>
</dbReference>
<proteinExistence type="predicted"/>
<gene>
    <name evidence="5" type="ORF">DFR37_102520</name>
</gene>
<dbReference type="InterPro" id="IPR001466">
    <property type="entry name" value="Beta-lactam-related"/>
</dbReference>